<dbReference type="EMBL" id="CM042043">
    <property type="protein sequence ID" value="KAI3694987.1"/>
    <property type="molecule type" value="Genomic_DNA"/>
</dbReference>
<reference evidence="2" key="1">
    <citation type="journal article" date="2022" name="Mol. Ecol. Resour.">
        <title>The genomes of chicory, endive, great burdock and yacon provide insights into Asteraceae palaeo-polyploidization history and plant inulin production.</title>
        <authorList>
            <person name="Fan W."/>
            <person name="Wang S."/>
            <person name="Wang H."/>
            <person name="Wang A."/>
            <person name="Jiang F."/>
            <person name="Liu H."/>
            <person name="Zhao H."/>
            <person name="Xu D."/>
            <person name="Zhang Y."/>
        </authorList>
    </citation>
    <scope>NUCLEOTIDE SEQUENCE [LARGE SCALE GENOMIC DNA]</scope>
    <source>
        <strain evidence="2">cv. Yunnan</strain>
    </source>
</reference>
<name>A0ACB8ZAH1_9ASTR</name>
<protein>
    <submittedName>
        <fullName evidence="1">Uncharacterized protein</fullName>
    </submittedName>
</protein>
<comment type="caution">
    <text evidence="1">The sequence shown here is derived from an EMBL/GenBank/DDBJ whole genome shotgun (WGS) entry which is preliminary data.</text>
</comment>
<organism evidence="1 2">
    <name type="scientific">Smallanthus sonchifolius</name>
    <dbReference type="NCBI Taxonomy" id="185202"/>
    <lineage>
        <taxon>Eukaryota</taxon>
        <taxon>Viridiplantae</taxon>
        <taxon>Streptophyta</taxon>
        <taxon>Embryophyta</taxon>
        <taxon>Tracheophyta</taxon>
        <taxon>Spermatophyta</taxon>
        <taxon>Magnoliopsida</taxon>
        <taxon>eudicotyledons</taxon>
        <taxon>Gunneridae</taxon>
        <taxon>Pentapetalae</taxon>
        <taxon>asterids</taxon>
        <taxon>campanulids</taxon>
        <taxon>Asterales</taxon>
        <taxon>Asteraceae</taxon>
        <taxon>Asteroideae</taxon>
        <taxon>Heliantheae alliance</taxon>
        <taxon>Millerieae</taxon>
        <taxon>Smallanthus</taxon>
    </lineage>
</organism>
<evidence type="ECO:0000313" key="1">
    <source>
        <dbReference type="EMBL" id="KAI3694987.1"/>
    </source>
</evidence>
<gene>
    <name evidence="1" type="ORF">L1987_77974</name>
</gene>
<sequence>MDGTQKMTGLTVKEAIGSHVLTLVEDSSVDTVQRMLNLAMEGKEETVMQFEFKTHGSKRGCGPITLVVNGCSSMDVNGNIVGVCCIAQDITYKKSIMHKFTQIERDYKVIVHSPNPLIPPIFGTDEFGWCSEWNQAMTELSGLSREEVIGKMFLGELASKYLQQAIHFQRISEQIAAKRLKALAYLRRQIENTLSGIIFSRRMMEETKLGDEQRELLHNSALCQQQINKVLEDTDLDGIVDGYLDLEMTEFTLQQILSASLSRVMTTSNAMNIQIVNNIARDILFEKLYGDSVRLQQVLAEFLSLSVSCTPPSGILIIAANLVKNHLARLVQLVNLELKYTMS</sequence>
<dbReference type="Proteomes" id="UP001056120">
    <property type="component" value="Linkage Group LG26"/>
</dbReference>
<accession>A0ACB8ZAH1</accession>
<keyword evidence="2" id="KW-1185">Reference proteome</keyword>
<proteinExistence type="predicted"/>
<reference evidence="1 2" key="2">
    <citation type="journal article" date="2022" name="Mol. Ecol. Resour.">
        <title>The genomes of chicory, endive, great burdock and yacon provide insights into Asteraceae paleo-polyploidization history and plant inulin production.</title>
        <authorList>
            <person name="Fan W."/>
            <person name="Wang S."/>
            <person name="Wang H."/>
            <person name="Wang A."/>
            <person name="Jiang F."/>
            <person name="Liu H."/>
            <person name="Zhao H."/>
            <person name="Xu D."/>
            <person name="Zhang Y."/>
        </authorList>
    </citation>
    <scope>NUCLEOTIDE SEQUENCE [LARGE SCALE GENOMIC DNA]</scope>
    <source>
        <strain evidence="2">cv. Yunnan</strain>
        <tissue evidence="1">Leaves</tissue>
    </source>
</reference>
<evidence type="ECO:0000313" key="2">
    <source>
        <dbReference type="Proteomes" id="UP001056120"/>
    </source>
</evidence>